<dbReference type="Gene3D" id="3.40.50.300">
    <property type="entry name" value="P-loop containing nucleotide triphosphate hydrolases"/>
    <property type="match status" value="1"/>
</dbReference>
<accession>A0ABP1QIS6</accession>
<dbReference type="SUPFAM" id="SSF54980">
    <property type="entry name" value="EF-G C-terminal domain-like"/>
    <property type="match status" value="2"/>
</dbReference>
<dbReference type="InterPro" id="IPR035647">
    <property type="entry name" value="EFG_III/V"/>
</dbReference>
<keyword evidence="1" id="KW-0547">Nucleotide-binding</keyword>
<dbReference type="Gene3D" id="3.30.70.870">
    <property type="entry name" value="Elongation Factor G (Translational Gtpase), domain 3"/>
    <property type="match status" value="1"/>
</dbReference>
<sequence>MFLISSSKSLTTYRSVLVFGNRFRRCNAGVVCDESFSSKNVFSRAGARFKITVARQHDKLSGVVEAETVRNIGIMAHIDAGKTTTTERMLYYAGLIQNPGEVHHGDTVTDFMPQERARGITIQSAVVSFGWKGHTINLIDTPGHVDFTFEVQRSLRVVDSAVAILDASAGVEAQTLTVWRQASDYNLPRVIYLNKMDKSSASIEMCLKSVSSKLKCIPILLQEPVYSKKAAAASGTGSGLVGIIDLAEMKRLIFDQSCKGSKILVEDISDNKQLVRKRCELVDRISDFDSELASTIIERESTEAVTTDELKSALKRVAVSAAAVPVLIGSSYKNIGVQPLLDAVLEYLPHPIELESNDRVVSAYGSELCSFAFKTLHDPQLGPLTFTRIFRGVIKTGQKLYNVTRQKSEKITKIYRPFADEIREVESASAGQVIIVSGLNNTFTGDTLTSSNSVSSSVLRKLEKGKDKLGVQRAVLSGVSVPEPVFFCSVEPASLSQQKALDAALECLQREDPSLQVNVDPDTSQTVLSGMGELHLEIIHDRLKNEFKVESDLGKLQVAYKETTTTASAKRISFERKLADRKHSVLIELETHPKDNKNSTPTVVRLGTGKDKLENLSQVTDKQLRLIQNGVESALRSGPKLSFPVVDVDIVLNHLEVARGTSETILEAAAASCVRECLQDSSMVFLEPFVQLEITVDENYSSAVLDDLNRRRFTLDSVDTKHGNKVLLGIAPLSELLGYSTILRTISSGLGTYSMQFSHYNRIVNVMDENKVIEQIRGF</sequence>
<dbReference type="InterPro" id="IPR005517">
    <property type="entry name" value="Transl_elong_EFG/EF2_IV"/>
</dbReference>
<dbReference type="SUPFAM" id="SSF50447">
    <property type="entry name" value="Translation proteins"/>
    <property type="match status" value="1"/>
</dbReference>
<dbReference type="InterPro" id="IPR020568">
    <property type="entry name" value="Ribosomal_Su5_D2-typ_SF"/>
</dbReference>
<organism evidence="6 7">
    <name type="scientific">Orchesella dallaii</name>
    <dbReference type="NCBI Taxonomy" id="48710"/>
    <lineage>
        <taxon>Eukaryota</taxon>
        <taxon>Metazoa</taxon>
        <taxon>Ecdysozoa</taxon>
        <taxon>Arthropoda</taxon>
        <taxon>Hexapoda</taxon>
        <taxon>Collembola</taxon>
        <taxon>Entomobryomorpha</taxon>
        <taxon>Entomobryoidea</taxon>
        <taxon>Orchesellidae</taxon>
        <taxon>Orchesellinae</taxon>
        <taxon>Orchesella</taxon>
    </lineage>
</organism>
<dbReference type="CDD" id="cd03713">
    <property type="entry name" value="EFG_mtEFG_C"/>
    <property type="match status" value="1"/>
</dbReference>
<dbReference type="SUPFAM" id="SSF52540">
    <property type="entry name" value="P-loop containing nucleoside triphosphate hydrolases"/>
    <property type="match status" value="1"/>
</dbReference>
<dbReference type="CDD" id="cd01886">
    <property type="entry name" value="EF-G"/>
    <property type="match status" value="1"/>
</dbReference>
<dbReference type="Pfam" id="PF14492">
    <property type="entry name" value="EFG_III"/>
    <property type="match status" value="1"/>
</dbReference>
<dbReference type="InterPro" id="IPR014721">
    <property type="entry name" value="Ribsml_uS5_D2-typ_fold_subgr"/>
</dbReference>
<dbReference type="InterPro" id="IPR009000">
    <property type="entry name" value="Transl_B-barrel_sf"/>
</dbReference>
<dbReference type="EMBL" id="CAXLJM020000033">
    <property type="protein sequence ID" value="CAL8100955.1"/>
    <property type="molecule type" value="Genomic_DNA"/>
</dbReference>
<dbReference type="PANTHER" id="PTHR43261:SF1">
    <property type="entry name" value="RIBOSOME-RELEASING FACTOR 2, MITOCHONDRIAL"/>
    <property type="match status" value="1"/>
</dbReference>
<dbReference type="PRINTS" id="PR00315">
    <property type="entry name" value="ELONGATNFCT"/>
</dbReference>
<evidence type="ECO:0000256" key="4">
    <source>
        <dbReference type="ARBA" id="ARBA00023134"/>
    </source>
</evidence>
<keyword evidence="7" id="KW-1185">Reference proteome</keyword>
<evidence type="ECO:0000313" key="6">
    <source>
        <dbReference type="EMBL" id="CAL8100955.1"/>
    </source>
</evidence>
<evidence type="ECO:0000313" key="7">
    <source>
        <dbReference type="Proteomes" id="UP001642540"/>
    </source>
</evidence>
<dbReference type="InterPro" id="IPR000640">
    <property type="entry name" value="EFG_V-like"/>
</dbReference>
<keyword evidence="2" id="KW-0648">Protein biosynthesis</keyword>
<reference evidence="6 7" key="1">
    <citation type="submission" date="2024-08" db="EMBL/GenBank/DDBJ databases">
        <authorList>
            <person name="Cucini C."/>
            <person name="Frati F."/>
        </authorList>
    </citation>
    <scope>NUCLEOTIDE SEQUENCE [LARGE SCALE GENOMIC DNA]</scope>
</reference>
<feature type="domain" description="Tr-type G" evidence="5">
    <location>
        <begin position="67"/>
        <end position="355"/>
    </location>
</feature>
<dbReference type="InterPro" id="IPR053905">
    <property type="entry name" value="EF-G-like_DII"/>
</dbReference>
<dbReference type="PROSITE" id="PS51722">
    <property type="entry name" value="G_TR_2"/>
    <property type="match status" value="1"/>
</dbReference>
<dbReference type="PANTHER" id="PTHR43261">
    <property type="entry name" value="TRANSLATION ELONGATION FACTOR G-RELATED"/>
    <property type="match status" value="1"/>
</dbReference>
<dbReference type="Gene3D" id="3.30.70.240">
    <property type="match status" value="1"/>
</dbReference>
<dbReference type="Proteomes" id="UP001642540">
    <property type="component" value="Unassembled WGS sequence"/>
</dbReference>
<keyword evidence="3" id="KW-0496">Mitochondrion</keyword>
<evidence type="ECO:0000259" key="5">
    <source>
        <dbReference type="PROSITE" id="PS51722"/>
    </source>
</evidence>
<dbReference type="NCBIfam" id="TIGR00231">
    <property type="entry name" value="small_GTP"/>
    <property type="match status" value="1"/>
</dbReference>
<dbReference type="Gene3D" id="3.30.230.10">
    <property type="match status" value="1"/>
</dbReference>
<dbReference type="InterPro" id="IPR027417">
    <property type="entry name" value="P-loop_NTPase"/>
</dbReference>
<dbReference type="InterPro" id="IPR000795">
    <property type="entry name" value="T_Tr_GTP-bd_dom"/>
</dbReference>
<evidence type="ECO:0000256" key="2">
    <source>
        <dbReference type="ARBA" id="ARBA00022917"/>
    </source>
</evidence>
<dbReference type="Pfam" id="PF00679">
    <property type="entry name" value="EFG_C"/>
    <property type="match status" value="1"/>
</dbReference>
<dbReference type="SUPFAM" id="SSF54211">
    <property type="entry name" value="Ribosomal protein S5 domain 2-like"/>
    <property type="match status" value="1"/>
</dbReference>
<name>A0ABP1QIS6_9HEXA</name>
<evidence type="ECO:0000256" key="1">
    <source>
        <dbReference type="ARBA" id="ARBA00022741"/>
    </source>
</evidence>
<gene>
    <name evidence="6" type="ORF">ODALV1_LOCUS10686</name>
</gene>
<dbReference type="Gene3D" id="2.40.30.10">
    <property type="entry name" value="Translation factors"/>
    <property type="match status" value="1"/>
</dbReference>
<dbReference type="InterPro" id="IPR009022">
    <property type="entry name" value="EFG_III"/>
</dbReference>
<dbReference type="InterPro" id="IPR005225">
    <property type="entry name" value="Small_GTP-bd"/>
</dbReference>
<dbReference type="Pfam" id="PF22042">
    <property type="entry name" value="EF-G_D2"/>
    <property type="match status" value="1"/>
</dbReference>
<dbReference type="InterPro" id="IPR031157">
    <property type="entry name" value="G_TR_CS"/>
</dbReference>
<comment type="caution">
    <text evidence="6">The sequence shown here is derived from an EMBL/GenBank/DDBJ whole genome shotgun (WGS) entry which is preliminary data.</text>
</comment>
<dbReference type="CDD" id="cd16262">
    <property type="entry name" value="EFG_III"/>
    <property type="match status" value="1"/>
</dbReference>
<dbReference type="SMART" id="SM00889">
    <property type="entry name" value="EFG_IV"/>
    <property type="match status" value="1"/>
</dbReference>
<evidence type="ECO:0000256" key="3">
    <source>
        <dbReference type="ARBA" id="ARBA00023128"/>
    </source>
</evidence>
<protein>
    <recommendedName>
        <fullName evidence="5">Tr-type G domain-containing protein</fullName>
    </recommendedName>
</protein>
<proteinExistence type="predicted"/>
<dbReference type="InterPro" id="IPR035649">
    <property type="entry name" value="EFG_V"/>
</dbReference>
<keyword evidence="4" id="KW-0342">GTP-binding</keyword>
<dbReference type="PROSITE" id="PS00301">
    <property type="entry name" value="G_TR_1"/>
    <property type="match status" value="1"/>
</dbReference>
<dbReference type="InterPro" id="IPR041095">
    <property type="entry name" value="EFG_II"/>
</dbReference>
<dbReference type="SMART" id="SM00838">
    <property type="entry name" value="EFG_C"/>
    <property type="match status" value="1"/>
</dbReference>
<dbReference type="Pfam" id="PF00009">
    <property type="entry name" value="GTP_EFTU"/>
    <property type="match status" value="1"/>
</dbReference>